<organism evidence="4">
    <name type="scientific">Haemonchus placei</name>
    <name type="common">Barber's pole worm</name>
    <dbReference type="NCBI Taxonomy" id="6290"/>
    <lineage>
        <taxon>Eukaryota</taxon>
        <taxon>Metazoa</taxon>
        <taxon>Ecdysozoa</taxon>
        <taxon>Nematoda</taxon>
        <taxon>Chromadorea</taxon>
        <taxon>Rhabditida</taxon>
        <taxon>Rhabditina</taxon>
        <taxon>Rhabditomorpha</taxon>
        <taxon>Strongyloidea</taxon>
        <taxon>Trichostrongylidae</taxon>
        <taxon>Haemonchus</taxon>
    </lineage>
</organism>
<reference evidence="4" key="1">
    <citation type="submission" date="2017-02" db="UniProtKB">
        <authorList>
            <consortium name="WormBaseParasite"/>
        </authorList>
    </citation>
    <scope>IDENTIFICATION</scope>
</reference>
<proteinExistence type="predicted"/>
<protein>
    <submittedName>
        <fullName evidence="4">SHMT domain-containing protein</fullName>
    </submittedName>
</protein>
<keyword evidence="3" id="KW-1185">Reference proteome</keyword>
<dbReference type="OrthoDB" id="10530133at2759"/>
<sequence length="84" mass="9381">MMEAKKIKYDVIVLAEKNRHCPLHSRMEKNCSLGHVTAEASVGVPNTHLAMAIGLYESLQPESDVCDGEGVPQRQLEQLQGHRR</sequence>
<reference evidence="2 3" key="2">
    <citation type="submission" date="2018-11" db="EMBL/GenBank/DDBJ databases">
        <authorList>
            <consortium name="Pathogen Informatics"/>
        </authorList>
    </citation>
    <scope>NUCLEOTIDE SEQUENCE [LARGE SCALE GENOMIC DNA]</scope>
    <source>
        <strain evidence="2 3">MHpl1</strain>
    </source>
</reference>
<evidence type="ECO:0000313" key="4">
    <source>
        <dbReference type="WBParaSite" id="HPLM_0000457201-mRNA-1"/>
    </source>
</evidence>
<gene>
    <name evidence="2" type="ORF">HPLM_LOCUS4564</name>
</gene>
<evidence type="ECO:0000313" key="2">
    <source>
        <dbReference type="EMBL" id="VDO23531.1"/>
    </source>
</evidence>
<dbReference type="Proteomes" id="UP000268014">
    <property type="component" value="Unassembled WGS sequence"/>
</dbReference>
<dbReference type="AlphaFoldDB" id="A0A0N4W3Z2"/>
<dbReference type="OMA" id="NTHLAMA"/>
<feature type="region of interest" description="Disordered" evidence="1">
    <location>
        <begin position="64"/>
        <end position="84"/>
    </location>
</feature>
<name>A0A0N4W3Z2_HAEPC</name>
<evidence type="ECO:0000313" key="3">
    <source>
        <dbReference type="Proteomes" id="UP000268014"/>
    </source>
</evidence>
<dbReference type="WBParaSite" id="HPLM_0000457201-mRNA-1">
    <property type="protein sequence ID" value="HPLM_0000457201-mRNA-1"/>
    <property type="gene ID" value="HPLM_0000457201"/>
</dbReference>
<accession>A0A0N4W3Z2</accession>
<evidence type="ECO:0000256" key="1">
    <source>
        <dbReference type="SAM" id="MobiDB-lite"/>
    </source>
</evidence>
<dbReference type="EMBL" id="UZAF01016225">
    <property type="protein sequence ID" value="VDO23531.1"/>
    <property type="molecule type" value="Genomic_DNA"/>
</dbReference>